<comment type="caution">
    <text evidence="3">The sequence shown here is derived from an EMBL/GenBank/DDBJ whole genome shotgun (WGS) entry which is preliminary data.</text>
</comment>
<dbReference type="PROSITE" id="PS50011">
    <property type="entry name" value="PROTEIN_KINASE_DOM"/>
    <property type="match status" value="1"/>
</dbReference>
<protein>
    <recommendedName>
        <fullName evidence="2">Protein kinase domain-containing protein</fullName>
    </recommendedName>
</protein>
<proteinExistence type="predicted"/>
<dbReference type="InterPro" id="IPR011009">
    <property type="entry name" value="Kinase-like_dom_sf"/>
</dbReference>
<dbReference type="Proteomes" id="UP000308724">
    <property type="component" value="Unassembled WGS sequence"/>
</dbReference>
<dbReference type="PANTHER" id="PTHR44305">
    <property type="entry name" value="SI:DKEY-192D15.2-RELATED"/>
    <property type="match status" value="1"/>
</dbReference>
<dbReference type="AlphaFoldDB" id="A0A4T0B9F0"/>
<sequence length="449" mass="50200">MAPFIERLADLSRDSQERHAAGFFSTPYTPASSNGTWRSGGKLGFGGDGIVGLWCQVDPHTDRIMDRVAVKQVMAGQATFEYPDHWVDGIVGGTPLEYDNGMRLYAQLIASVPRLEQYMARPLDFGAIDLNNYVYNLYSEYCPRGSLINVTRAQKATSTKYAGLKVSNPVPEAFIWYFLESMARVLVGMDAIGMLHRDLQAGNMLFGDPDPHNFAMYPTPKMADFGSAGFHADLEDKNMDRGEAGEEYGCCQPYAPPESKFAPRVHKDDDWEWAVDDQVETDIGWLTRKTDVWQIGMLALCLIRNQAPIQECDRGHIDAKDSSTRLNFNSDPGQGKRSVSSRDYLSLGTRATTASTLSHPTYSDDLCDLVDSMIQFQPRDRPRPSILLGKIRATLEDKPQLLAGMREKRPSGDVASIPKDKYFLHVMRGPNEYRLGALLEEETLEESDV</sequence>
<dbReference type="Gene3D" id="1.10.510.10">
    <property type="entry name" value="Transferase(Phosphotransferase) domain 1"/>
    <property type="match status" value="1"/>
</dbReference>
<dbReference type="EMBL" id="QZBZ01000342">
    <property type="protein sequence ID" value="TIA30621.1"/>
    <property type="molecule type" value="Genomic_DNA"/>
</dbReference>
<dbReference type="InterPro" id="IPR053083">
    <property type="entry name" value="TF_kinase-domain_protein"/>
</dbReference>
<feature type="compositionally biased region" description="Polar residues" evidence="1">
    <location>
        <begin position="324"/>
        <end position="341"/>
    </location>
</feature>
<dbReference type="InterPro" id="IPR000719">
    <property type="entry name" value="Prot_kinase_dom"/>
</dbReference>
<dbReference type="GO" id="GO:0004672">
    <property type="term" value="F:protein kinase activity"/>
    <property type="evidence" value="ECO:0007669"/>
    <property type="project" value="InterPro"/>
</dbReference>
<feature type="domain" description="Protein kinase" evidence="2">
    <location>
        <begin position="37"/>
        <end position="395"/>
    </location>
</feature>
<feature type="region of interest" description="Disordered" evidence="1">
    <location>
        <begin position="320"/>
        <end position="341"/>
    </location>
</feature>
<dbReference type="PANTHER" id="PTHR44305:SF24">
    <property type="entry name" value="TYROSINE-PROTEIN KINASE C03B1.5-RELATED"/>
    <property type="match status" value="1"/>
</dbReference>
<dbReference type="GO" id="GO:0005524">
    <property type="term" value="F:ATP binding"/>
    <property type="evidence" value="ECO:0007669"/>
    <property type="project" value="InterPro"/>
</dbReference>
<reference evidence="3 4" key="1">
    <citation type="submission" date="2018-10" db="EMBL/GenBank/DDBJ databases">
        <title>Fifty Aureobasidium pullulans genomes reveal a recombining polyextremotolerant generalist.</title>
        <authorList>
            <person name="Gostincar C."/>
            <person name="Turk M."/>
            <person name="Zajc J."/>
            <person name="Gunde-Cimerman N."/>
        </authorList>
    </citation>
    <scope>NUCLEOTIDE SEQUENCE [LARGE SCALE GENOMIC DNA]</scope>
    <source>
        <strain evidence="3 4">EXF-1645</strain>
    </source>
</reference>
<evidence type="ECO:0000256" key="1">
    <source>
        <dbReference type="SAM" id="MobiDB-lite"/>
    </source>
</evidence>
<dbReference type="SMART" id="SM00220">
    <property type="entry name" value="S_TKc"/>
    <property type="match status" value="1"/>
</dbReference>
<gene>
    <name evidence="3" type="ORF">D6C78_09474</name>
</gene>
<evidence type="ECO:0000313" key="3">
    <source>
        <dbReference type="EMBL" id="TIA30621.1"/>
    </source>
</evidence>
<name>A0A4T0B9F0_AURPU</name>
<organism evidence="3 4">
    <name type="scientific">Aureobasidium pullulans</name>
    <name type="common">Black yeast</name>
    <name type="synonym">Pullularia pullulans</name>
    <dbReference type="NCBI Taxonomy" id="5580"/>
    <lineage>
        <taxon>Eukaryota</taxon>
        <taxon>Fungi</taxon>
        <taxon>Dikarya</taxon>
        <taxon>Ascomycota</taxon>
        <taxon>Pezizomycotina</taxon>
        <taxon>Dothideomycetes</taxon>
        <taxon>Dothideomycetidae</taxon>
        <taxon>Dothideales</taxon>
        <taxon>Saccotheciaceae</taxon>
        <taxon>Aureobasidium</taxon>
    </lineage>
</organism>
<evidence type="ECO:0000313" key="4">
    <source>
        <dbReference type="Proteomes" id="UP000308724"/>
    </source>
</evidence>
<evidence type="ECO:0000259" key="2">
    <source>
        <dbReference type="PROSITE" id="PS50011"/>
    </source>
</evidence>
<accession>A0A4T0B9F0</accession>
<dbReference type="SUPFAM" id="SSF56112">
    <property type="entry name" value="Protein kinase-like (PK-like)"/>
    <property type="match status" value="1"/>
</dbReference>